<gene>
    <name evidence="1" type="ORF">DQ384_31465</name>
</gene>
<dbReference type="OrthoDB" id="5377714at2"/>
<name>A0A367F4U8_9ACTN</name>
<evidence type="ECO:0000313" key="2">
    <source>
        <dbReference type="Proteomes" id="UP000253094"/>
    </source>
</evidence>
<sequence>MAANTLVELPQDTVVIHADDPSSPPAGPAPVAVDVGTRLPVAFSSLRAVIAALADLVPETVDEVARRRRPEWNWLFPGTFPDAPLLADLAGTPSERRLHAESEQVFRVLDTAAEAIAAALVATGRPLLLRGVGHADIVSLRALPRLVERLTLSAPPAGVRVMLADLAPDSTRPSALAGDIRRRTLAAVLDRLGLDAAPAARPGAYTPGTLAGPVAQDVAEHRQLTEAFEAPDVEHERAVAAALLAIRSCFFNANYEGGILAAELLLERLDAAPALDTARVAEHFAAMDPGDGTPAIGIYAEVAESPAHLRALALRCVGVVRALVQDLEGAREEFGRALAEAPDAVSEARILLLRALLAVKRTGTLEEGIADIEHGLAELAKVPSPVSSVEQAWLRNVRALAHVRAKEYPQAMREEKLAVGLISKLHSADATHLKINLISNISVLQEMGKKYELASATWDHFAKISSNWGDSFFKHHHYRAAGLSYLSGDADHALIGFHSVYDLACKLDDHFHQQIVATEVGGMLLGQGELDRAAEWYERAEAAAVVMGDPYYLALAKTGRALAAGEAPGADVKELASRSLAFRPEAAKLIAALDAAAGGDDAALPAALPKPTSKLNRPFRLIALDLAPSA</sequence>
<keyword evidence="2" id="KW-1185">Reference proteome</keyword>
<organism evidence="1 2">
    <name type="scientific">Sphaerisporangium album</name>
    <dbReference type="NCBI Taxonomy" id="509200"/>
    <lineage>
        <taxon>Bacteria</taxon>
        <taxon>Bacillati</taxon>
        <taxon>Actinomycetota</taxon>
        <taxon>Actinomycetes</taxon>
        <taxon>Streptosporangiales</taxon>
        <taxon>Streptosporangiaceae</taxon>
        <taxon>Sphaerisporangium</taxon>
    </lineage>
</organism>
<protein>
    <recommendedName>
        <fullName evidence="3">Tetratricopeptide repeat protein</fullName>
    </recommendedName>
</protein>
<accession>A0A367F4U8</accession>
<dbReference type="EMBL" id="QOIL01000022">
    <property type="protein sequence ID" value="RCG25386.1"/>
    <property type="molecule type" value="Genomic_DNA"/>
</dbReference>
<comment type="caution">
    <text evidence="1">The sequence shown here is derived from an EMBL/GenBank/DDBJ whole genome shotgun (WGS) entry which is preliminary data.</text>
</comment>
<reference evidence="1 2" key="1">
    <citation type="submission" date="2018-06" db="EMBL/GenBank/DDBJ databases">
        <title>Sphaerisporangium craniellae sp. nov., isolated from a marine sponge in the South China Sea.</title>
        <authorList>
            <person name="Li L."/>
        </authorList>
    </citation>
    <scope>NUCLEOTIDE SEQUENCE [LARGE SCALE GENOMIC DNA]</scope>
    <source>
        <strain evidence="1 2">CCTCC AA 208026</strain>
    </source>
</reference>
<dbReference type="SUPFAM" id="SSF48452">
    <property type="entry name" value="TPR-like"/>
    <property type="match status" value="2"/>
</dbReference>
<dbReference type="Proteomes" id="UP000253094">
    <property type="component" value="Unassembled WGS sequence"/>
</dbReference>
<proteinExistence type="predicted"/>
<dbReference type="RefSeq" id="WP_114032514.1">
    <property type="nucleotide sequence ID" value="NZ_QOIL01000022.1"/>
</dbReference>
<dbReference type="AlphaFoldDB" id="A0A367F4U8"/>
<evidence type="ECO:0008006" key="3">
    <source>
        <dbReference type="Google" id="ProtNLM"/>
    </source>
</evidence>
<evidence type="ECO:0000313" key="1">
    <source>
        <dbReference type="EMBL" id="RCG25386.1"/>
    </source>
</evidence>
<dbReference type="InterPro" id="IPR011990">
    <property type="entry name" value="TPR-like_helical_dom_sf"/>
</dbReference>
<dbReference type="Gene3D" id="1.25.40.10">
    <property type="entry name" value="Tetratricopeptide repeat domain"/>
    <property type="match status" value="1"/>
</dbReference>